<keyword evidence="3" id="KW-1185">Reference proteome</keyword>
<organism evidence="2 3">
    <name type="scientific">Thermomonospora echinospora</name>
    <dbReference type="NCBI Taxonomy" id="1992"/>
    <lineage>
        <taxon>Bacteria</taxon>
        <taxon>Bacillati</taxon>
        <taxon>Actinomycetota</taxon>
        <taxon>Actinomycetes</taxon>
        <taxon>Streptosporangiales</taxon>
        <taxon>Thermomonosporaceae</taxon>
        <taxon>Thermomonospora</taxon>
    </lineage>
</organism>
<accession>A0A1H5SZV4</accession>
<keyword evidence="1" id="KW-0812">Transmembrane</keyword>
<evidence type="ECO:0000313" key="3">
    <source>
        <dbReference type="Proteomes" id="UP000236723"/>
    </source>
</evidence>
<proteinExistence type="predicted"/>
<reference evidence="3" key="1">
    <citation type="submission" date="2016-10" db="EMBL/GenBank/DDBJ databases">
        <authorList>
            <person name="Varghese N."/>
            <person name="Submissions S."/>
        </authorList>
    </citation>
    <scope>NUCLEOTIDE SEQUENCE [LARGE SCALE GENOMIC DNA]</scope>
    <source>
        <strain evidence="3">DSM 43163</strain>
    </source>
</reference>
<keyword evidence="1" id="KW-1133">Transmembrane helix</keyword>
<dbReference type="Proteomes" id="UP000236723">
    <property type="component" value="Unassembled WGS sequence"/>
</dbReference>
<feature type="transmembrane region" description="Helical" evidence="1">
    <location>
        <begin position="40"/>
        <end position="58"/>
    </location>
</feature>
<feature type="transmembrane region" description="Helical" evidence="1">
    <location>
        <begin position="70"/>
        <end position="96"/>
    </location>
</feature>
<evidence type="ECO:0000313" key="2">
    <source>
        <dbReference type="EMBL" id="SEF56045.1"/>
    </source>
</evidence>
<dbReference type="AlphaFoldDB" id="A0A1H5SZV4"/>
<evidence type="ECO:0000256" key="1">
    <source>
        <dbReference type="SAM" id="Phobius"/>
    </source>
</evidence>
<protein>
    <submittedName>
        <fullName evidence="2">Uncharacterized protein</fullName>
    </submittedName>
</protein>
<keyword evidence="1" id="KW-0472">Membrane</keyword>
<sequence>MSVAVRVLTAIRVTGPWVGGGKPPMKLDRIGTDTPRPLRALYVVPPALGAVLVALGLYGDSSGFWNGRGFLANLLSVFAGVLFGVPFALLVSGRLASAQAEIRERREARRLAGRVVRSLHEAVCALMRSGEHDKALEKATAVEASLEHVKGRLVSVEDLDSALVHDLSQAVPAREWNAEEVQEVLSAVAGKGGHPLLSSRSPRRLRMVETRAIVCSLASAMREAHGLWLETYGAEPAAETQWANISHQWRTLQEVVRPRFFELGLPWADISLVLATEALSGRPRGSGISPEDWYGKEAARALEALDDSSVPEVLKSALMLSASGESPPGVRFEEIIENGLHYARHVRMLLENAIRIRALFDIDG</sequence>
<gene>
    <name evidence="2" type="ORF">SAMN04489712_101427</name>
</gene>
<name>A0A1H5SZV4_9ACTN</name>
<dbReference type="EMBL" id="FNVO01000001">
    <property type="protein sequence ID" value="SEF56045.1"/>
    <property type="molecule type" value="Genomic_DNA"/>
</dbReference>